<dbReference type="Proteomes" id="UP001168821">
    <property type="component" value="Unassembled WGS sequence"/>
</dbReference>
<evidence type="ECO:0000313" key="1">
    <source>
        <dbReference type="EMBL" id="KAJ3634424.1"/>
    </source>
</evidence>
<accession>A0AA38HJH6</accession>
<sequence>MTEAKVYLHCAYLPAQDGDLLSALDRNRGQPLGLRRRPTRIYIYGRSSPTALRLQPRDKKQLSLCQRVYTIGQKHPELLTVKGLKRILMIPPIYTAAKIGS</sequence>
<keyword evidence="2" id="KW-1185">Reference proteome</keyword>
<proteinExistence type="predicted"/>
<reference evidence="1" key="1">
    <citation type="journal article" date="2023" name="G3 (Bethesda)">
        <title>Whole genome assemblies of Zophobas morio and Tenebrio molitor.</title>
        <authorList>
            <person name="Kaur S."/>
            <person name="Stinson S.A."/>
            <person name="diCenzo G.C."/>
        </authorList>
    </citation>
    <scope>NUCLEOTIDE SEQUENCE</scope>
    <source>
        <strain evidence="1">QUZm001</strain>
    </source>
</reference>
<name>A0AA38HJH6_9CUCU</name>
<dbReference type="AlphaFoldDB" id="A0AA38HJH6"/>
<dbReference type="EMBL" id="JALNTZ010000535">
    <property type="protein sequence ID" value="KAJ3634424.1"/>
    <property type="molecule type" value="Genomic_DNA"/>
</dbReference>
<protein>
    <submittedName>
        <fullName evidence="1">Uncharacterized protein</fullName>
    </submittedName>
</protein>
<gene>
    <name evidence="1" type="ORF">Zmor_019097</name>
</gene>
<comment type="caution">
    <text evidence="1">The sequence shown here is derived from an EMBL/GenBank/DDBJ whole genome shotgun (WGS) entry which is preliminary data.</text>
</comment>
<evidence type="ECO:0000313" key="2">
    <source>
        <dbReference type="Proteomes" id="UP001168821"/>
    </source>
</evidence>
<organism evidence="1 2">
    <name type="scientific">Zophobas morio</name>
    <dbReference type="NCBI Taxonomy" id="2755281"/>
    <lineage>
        <taxon>Eukaryota</taxon>
        <taxon>Metazoa</taxon>
        <taxon>Ecdysozoa</taxon>
        <taxon>Arthropoda</taxon>
        <taxon>Hexapoda</taxon>
        <taxon>Insecta</taxon>
        <taxon>Pterygota</taxon>
        <taxon>Neoptera</taxon>
        <taxon>Endopterygota</taxon>
        <taxon>Coleoptera</taxon>
        <taxon>Polyphaga</taxon>
        <taxon>Cucujiformia</taxon>
        <taxon>Tenebrionidae</taxon>
        <taxon>Zophobas</taxon>
    </lineage>
</organism>